<organism evidence="1 2">
    <name type="scientific">Natrinema soli</name>
    <dbReference type="NCBI Taxonomy" id="1930624"/>
    <lineage>
        <taxon>Archaea</taxon>
        <taxon>Methanobacteriati</taxon>
        <taxon>Methanobacteriota</taxon>
        <taxon>Stenosarchaea group</taxon>
        <taxon>Halobacteria</taxon>
        <taxon>Halobacteriales</taxon>
        <taxon>Natrialbaceae</taxon>
        <taxon>Natrinema</taxon>
    </lineage>
</organism>
<name>A0ABD5SKG1_9EURY</name>
<proteinExistence type="predicted"/>
<evidence type="ECO:0000313" key="2">
    <source>
        <dbReference type="Proteomes" id="UP001596383"/>
    </source>
</evidence>
<accession>A0ABD5SKG1</accession>
<sequence>MHVGIVEGGIYGCSLAYYLNILADESVVDLEPYRLTRFRECDVFEQRYADGSRS</sequence>
<evidence type="ECO:0000313" key="1">
    <source>
        <dbReference type="EMBL" id="MFC6765005.1"/>
    </source>
</evidence>
<comment type="caution">
    <text evidence="1">The sequence shown here is derived from an EMBL/GenBank/DDBJ whole genome shotgun (WGS) entry which is preliminary data.</text>
</comment>
<gene>
    <name evidence="1" type="ORF">ACFQE6_08280</name>
</gene>
<protein>
    <submittedName>
        <fullName evidence="1">Uncharacterized protein</fullName>
    </submittedName>
</protein>
<dbReference type="RefSeq" id="WP_273738049.1">
    <property type="nucleotide sequence ID" value="NZ_JAQIVI010000121.1"/>
</dbReference>
<dbReference type="AlphaFoldDB" id="A0ABD5SKG1"/>
<dbReference type="Proteomes" id="UP001596383">
    <property type="component" value="Unassembled WGS sequence"/>
</dbReference>
<keyword evidence="2" id="KW-1185">Reference proteome</keyword>
<reference evidence="1 2" key="1">
    <citation type="journal article" date="2019" name="Int. J. Syst. Evol. Microbiol.">
        <title>The Global Catalogue of Microorganisms (GCM) 10K type strain sequencing project: providing services to taxonomists for standard genome sequencing and annotation.</title>
        <authorList>
            <consortium name="The Broad Institute Genomics Platform"/>
            <consortium name="The Broad Institute Genome Sequencing Center for Infectious Disease"/>
            <person name="Wu L."/>
            <person name="Ma J."/>
        </authorList>
    </citation>
    <scope>NUCLEOTIDE SEQUENCE [LARGE SCALE GENOMIC DNA]</scope>
    <source>
        <strain evidence="1 2">LMG 29247</strain>
    </source>
</reference>
<dbReference type="EMBL" id="JBHSWV010000121">
    <property type="protein sequence ID" value="MFC6765005.1"/>
    <property type="molecule type" value="Genomic_DNA"/>
</dbReference>